<dbReference type="EMBL" id="MZGS01000017">
    <property type="protein sequence ID" value="PWB87787.1"/>
    <property type="molecule type" value="Genomic_DNA"/>
</dbReference>
<proteinExistence type="predicted"/>
<evidence type="ECO:0000256" key="1">
    <source>
        <dbReference type="ARBA" id="ARBA00022737"/>
    </source>
</evidence>
<dbReference type="InterPro" id="IPR051685">
    <property type="entry name" value="Ycf3/AcsC/BcsC/TPR_MFPF"/>
</dbReference>
<dbReference type="AlphaFoldDB" id="A0A315XN42"/>
<reference evidence="3 4" key="1">
    <citation type="submission" date="2017-03" db="EMBL/GenBank/DDBJ databases">
        <title>Genome sequence of Methanobrevibacter thaueri.</title>
        <authorList>
            <person name="Poehlein A."/>
            <person name="Seedorf H."/>
            <person name="Daniel R."/>
        </authorList>
    </citation>
    <scope>NUCLEOTIDE SEQUENCE [LARGE SCALE GENOMIC DNA]</scope>
    <source>
        <strain evidence="3 4">DSM 11995</strain>
    </source>
</reference>
<organism evidence="3 4">
    <name type="scientific">Methanobrevibacter thaueri</name>
    <dbReference type="NCBI Taxonomy" id="190975"/>
    <lineage>
        <taxon>Archaea</taxon>
        <taxon>Methanobacteriati</taxon>
        <taxon>Methanobacteriota</taxon>
        <taxon>Methanomada group</taxon>
        <taxon>Methanobacteria</taxon>
        <taxon>Methanobacteriales</taxon>
        <taxon>Methanobacteriaceae</taxon>
        <taxon>Methanobrevibacter</taxon>
    </lineage>
</organism>
<gene>
    <name evidence="3" type="ORF">MBBTH_07560</name>
</gene>
<dbReference type="Gene3D" id="1.25.40.10">
    <property type="entry name" value="Tetratricopeptide repeat domain"/>
    <property type="match status" value="1"/>
</dbReference>
<evidence type="ECO:0000313" key="4">
    <source>
        <dbReference type="Proteomes" id="UP000251717"/>
    </source>
</evidence>
<dbReference type="RefSeq" id="WP_116591726.1">
    <property type="nucleotide sequence ID" value="NZ_MZGS01000017.1"/>
</dbReference>
<keyword evidence="4" id="KW-1185">Reference proteome</keyword>
<sequence>MRDYLDINNNGQATFKVSMTSKAEHLLKEKRFDEALVEIDRILKDDEGYENLNLKGIILDNLSRYGEAIGCFNRALEQNDSEEIKMNKANCLYKWAKISFFPEGNYDKALELINSGITTISDSEDSSEFYFLKAEILEALNDLVESHKAYLIAYGEFERLEEFEKQTDYLQNTTDTLINIVGCDFYGYTPESGSIVDLVRDEENEHDSDAVAVVVSDKTVGYVANSDYTLIDEVKSASSIKNMLSDDQKAEILFIYLGEYVIAKLI</sequence>
<dbReference type="InterPro" id="IPR011990">
    <property type="entry name" value="TPR-like_helical_dom_sf"/>
</dbReference>
<accession>A0A315XN42</accession>
<keyword evidence="1" id="KW-0677">Repeat</keyword>
<dbReference type="PANTHER" id="PTHR44943:SF4">
    <property type="entry name" value="TPR REPEAT-CONTAINING PROTEIN MJ0798"/>
    <property type="match status" value="1"/>
</dbReference>
<dbReference type="OrthoDB" id="115601at2157"/>
<name>A0A315XN42_9EURY</name>
<protein>
    <submittedName>
        <fullName evidence="3">Tetratricopeptide repeat protein</fullName>
    </submittedName>
</protein>
<dbReference type="Proteomes" id="UP000251717">
    <property type="component" value="Unassembled WGS sequence"/>
</dbReference>
<dbReference type="Gene3D" id="3.30.70.2330">
    <property type="match status" value="1"/>
</dbReference>
<dbReference type="SUPFAM" id="SSF48452">
    <property type="entry name" value="TPR-like"/>
    <property type="match status" value="1"/>
</dbReference>
<dbReference type="PANTHER" id="PTHR44943">
    <property type="entry name" value="CELLULOSE SYNTHASE OPERON PROTEIN C"/>
    <property type="match status" value="1"/>
</dbReference>
<comment type="caution">
    <text evidence="3">The sequence shown here is derived from an EMBL/GenBank/DDBJ whole genome shotgun (WGS) entry which is preliminary data.</text>
</comment>
<evidence type="ECO:0000256" key="2">
    <source>
        <dbReference type="ARBA" id="ARBA00022803"/>
    </source>
</evidence>
<evidence type="ECO:0000313" key="3">
    <source>
        <dbReference type="EMBL" id="PWB87787.1"/>
    </source>
</evidence>
<keyword evidence="2" id="KW-0802">TPR repeat</keyword>